<evidence type="ECO:0000313" key="4">
    <source>
        <dbReference type="EMBL" id="TID15659.1"/>
    </source>
</evidence>
<accession>A0A4Z1NX46</accession>
<evidence type="ECO:0000256" key="2">
    <source>
        <dbReference type="SAM" id="Phobius"/>
    </source>
</evidence>
<evidence type="ECO:0000259" key="3">
    <source>
        <dbReference type="Pfam" id="PF06916"/>
    </source>
</evidence>
<dbReference type="AlphaFoldDB" id="A0A4Z1NX46"/>
<keyword evidence="2" id="KW-0812">Transmembrane</keyword>
<sequence length="247" mass="27557">MDATKSFTRQIARSSLRTLQTPLPNTPRSPIVRFALRSNICTICRPRFGPTPIWNPRILLRQWPGRVRSHSSKPTPPNPNPHLGSPEPALSLSQRLKKLSREYGWSALGVYLALSALDFPFCFLAVRMLGTDRIGRWEHNVVEAFWKVVRIPFPDLGKKELEAGAGEIAVGEEGSSWGTSDVKQAEVDNAGVDASLWTQLALAYAIHKSFIFIRVPLTAAILPKVVKTMRGWGWDIGKRKPKLPKSS</sequence>
<dbReference type="GO" id="GO:0005739">
    <property type="term" value="C:mitochondrion"/>
    <property type="evidence" value="ECO:0007669"/>
    <property type="project" value="TreeGrafter"/>
</dbReference>
<name>A0A4Z1NX46_9PEZI</name>
<dbReference type="Proteomes" id="UP000298493">
    <property type="component" value="Unassembled WGS sequence"/>
</dbReference>
<evidence type="ECO:0000256" key="1">
    <source>
        <dbReference type="SAM" id="MobiDB-lite"/>
    </source>
</evidence>
<keyword evidence="2" id="KW-1133">Transmembrane helix</keyword>
<dbReference type="OrthoDB" id="426386at2759"/>
<dbReference type="PANTHER" id="PTHR21377:SF0">
    <property type="entry name" value="PROTEIN FAM210B, MITOCHONDRIAL"/>
    <property type="match status" value="1"/>
</dbReference>
<protein>
    <submittedName>
        <fullName evidence="4">Switch 2</fullName>
    </submittedName>
</protein>
<comment type="caution">
    <text evidence="4">The sequence shown here is derived from an EMBL/GenBank/DDBJ whole genome shotgun (WGS) entry which is preliminary data.</text>
</comment>
<dbReference type="InterPro" id="IPR045866">
    <property type="entry name" value="FAM210A/B-like"/>
</dbReference>
<dbReference type="STRING" id="86259.A0A4Z1NX46"/>
<dbReference type="PANTHER" id="PTHR21377">
    <property type="entry name" value="PROTEIN FAM210B, MITOCHONDRIAL"/>
    <property type="match status" value="1"/>
</dbReference>
<keyword evidence="2" id="KW-0472">Membrane</keyword>
<feature type="region of interest" description="Disordered" evidence="1">
    <location>
        <begin position="66"/>
        <end position="88"/>
    </location>
</feature>
<evidence type="ECO:0000313" key="5">
    <source>
        <dbReference type="Proteomes" id="UP000298493"/>
    </source>
</evidence>
<keyword evidence="5" id="KW-1185">Reference proteome</keyword>
<proteinExistence type="predicted"/>
<organism evidence="4 5">
    <name type="scientific">Venturia nashicola</name>
    <dbReference type="NCBI Taxonomy" id="86259"/>
    <lineage>
        <taxon>Eukaryota</taxon>
        <taxon>Fungi</taxon>
        <taxon>Dikarya</taxon>
        <taxon>Ascomycota</taxon>
        <taxon>Pezizomycotina</taxon>
        <taxon>Dothideomycetes</taxon>
        <taxon>Pleosporomycetidae</taxon>
        <taxon>Venturiales</taxon>
        <taxon>Venturiaceae</taxon>
        <taxon>Venturia</taxon>
    </lineage>
</organism>
<dbReference type="EMBL" id="SNSC02000020">
    <property type="protein sequence ID" value="TID15659.1"/>
    <property type="molecule type" value="Genomic_DNA"/>
</dbReference>
<feature type="transmembrane region" description="Helical" evidence="2">
    <location>
        <begin position="103"/>
        <end position="126"/>
    </location>
</feature>
<dbReference type="Pfam" id="PF06916">
    <property type="entry name" value="FAM210A-B_dom"/>
    <property type="match status" value="1"/>
</dbReference>
<dbReference type="InterPro" id="IPR009688">
    <property type="entry name" value="FAM210A/B-like_dom"/>
</dbReference>
<reference evidence="4 5" key="1">
    <citation type="submission" date="2019-04" db="EMBL/GenBank/DDBJ databases">
        <title>High contiguity whole genome sequence and gene annotation resource for two Venturia nashicola isolates.</title>
        <authorList>
            <person name="Prokchorchik M."/>
            <person name="Won K."/>
            <person name="Lee Y."/>
            <person name="Choi E.D."/>
            <person name="Segonzac C."/>
            <person name="Sohn K.H."/>
        </authorList>
    </citation>
    <scope>NUCLEOTIDE SEQUENCE [LARGE SCALE GENOMIC DNA]</scope>
    <source>
        <strain evidence="4 5">PRI2</strain>
    </source>
</reference>
<gene>
    <name evidence="4" type="ORF">E6O75_ATG07987</name>
</gene>
<feature type="domain" description="DUF1279" evidence="3">
    <location>
        <begin position="94"/>
        <end position="223"/>
    </location>
</feature>